<accession>X0VEN3</accession>
<evidence type="ECO:0000313" key="1">
    <source>
        <dbReference type="EMBL" id="GAG10938.1"/>
    </source>
</evidence>
<reference evidence="1" key="1">
    <citation type="journal article" date="2014" name="Front. Microbiol.">
        <title>High frequency of phylogenetically diverse reductive dehalogenase-homologous genes in deep subseafloor sedimentary metagenomes.</title>
        <authorList>
            <person name="Kawai M."/>
            <person name="Futagami T."/>
            <person name="Toyoda A."/>
            <person name="Takaki Y."/>
            <person name="Nishi S."/>
            <person name="Hori S."/>
            <person name="Arai W."/>
            <person name="Tsubouchi T."/>
            <person name="Morono Y."/>
            <person name="Uchiyama I."/>
            <person name="Ito T."/>
            <person name="Fujiyama A."/>
            <person name="Inagaki F."/>
            <person name="Takami H."/>
        </authorList>
    </citation>
    <scope>NUCLEOTIDE SEQUENCE</scope>
    <source>
        <strain evidence="1">Expedition CK06-06</strain>
    </source>
</reference>
<dbReference type="EMBL" id="BARS01023386">
    <property type="protein sequence ID" value="GAG10938.1"/>
    <property type="molecule type" value="Genomic_DNA"/>
</dbReference>
<feature type="non-terminal residue" evidence="1">
    <location>
        <position position="1"/>
    </location>
</feature>
<gene>
    <name evidence="1" type="ORF">S01H1_37235</name>
</gene>
<protein>
    <submittedName>
        <fullName evidence="1">Uncharacterized protein</fullName>
    </submittedName>
</protein>
<comment type="caution">
    <text evidence="1">The sequence shown here is derived from an EMBL/GenBank/DDBJ whole genome shotgun (WGS) entry which is preliminary data.</text>
</comment>
<proteinExistence type="predicted"/>
<name>X0VEN3_9ZZZZ</name>
<sequence length="82" mass="9645">SIDIENIINSLKEFKFSGNFVLQQYQFSEGVGEEFKKIFSKPEHDRLVNILRLYRDLELGLPFKIFLRDEIVGYCAINELES</sequence>
<dbReference type="AlphaFoldDB" id="X0VEN3"/>
<organism evidence="1">
    <name type="scientific">marine sediment metagenome</name>
    <dbReference type="NCBI Taxonomy" id="412755"/>
    <lineage>
        <taxon>unclassified sequences</taxon>
        <taxon>metagenomes</taxon>
        <taxon>ecological metagenomes</taxon>
    </lineage>
</organism>